<dbReference type="Proteomes" id="UP000000311">
    <property type="component" value="Unassembled WGS sequence"/>
</dbReference>
<protein>
    <recommendedName>
        <fullName evidence="3">THAP-type domain-containing protein</fullName>
    </recommendedName>
</protein>
<keyword evidence="2" id="KW-1185">Reference proteome</keyword>
<feature type="non-terminal residue" evidence="1">
    <location>
        <position position="1"/>
    </location>
</feature>
<sequence length="37" mass="4452">DFQPSTANRICHLHFEISNFFDTPGIRRKFLKQDKFP</sequence>
<evidence type="ECO:0008006" key="3">
    <source>
        <dbReference type="Google" id="ProtNLM"/>
    </source>
</evidence>
<gene>
    <name evidence="1" type="ORF">EAG_08276</name>
</gene>
<dbReference type="InParanoid" id="E2ABM8"/>
<dbReference type="AlphaFoldDB" id="E2ABM8"/>
<proteinExistence type="predicted"/>
<feature type="non-terminal residue" evidence="1">
    <location>
        <position position="37"/>
    </location>
</feature>
<organism evidence="2">
    <name type="scientific">Camponotus floridanus</name>
    <name type="common">Florida carpenter ant</name>
    <dbReference type="NCBI Taxonomy" id="104421"/>
    <lineage>
        <taxon>Eukaryota</taxon>
        <taxon>Metazoa</taxon>
        <taxon>Ecdysozoa</taxon>
        <taxon>Arthropoda</taxon>
        <taxon>Hexapoda</taxon>
        <taxon>Insecta</taxon>
        <taxon>Pterygota</taxon>
        <taxon>Neoptera</taxon>
        <taxon>Endopterygota</taxon>
        <taxon>Hymenoptera</taxon>
        <taxon>Apocrita</taxon>
        <taxon>Aculeata</taxon>
        <taxon>Formicoidea</taxon>
        <taxon>Formicidae</taxon>
        <taxon>Formicinae</taxon>
        <taxon>Camponotus</taxon>
    </lineage>
</organism>
<evidence type="ECO:0000313" key="2">
    <source>
        <dbReference type="Proteomes" id="UP000000311"/>
    </source>
</evidence>
<accession>E2ABM8</accession>
<dbReference type="EMBL" id="GL438329">
    <property type="protein sequence ID" value="EFN69161.1"/>
    <property type="molecule type" value="Genomic_DNA"/>
</dbReference>
<evidence type="ECO:0000313" key="1">
    <source>
        <dbReference type="EMBL" id="EFN69161.1"/>
    </source>
</evidence>
<reference evidence="1 2" key="1">
    <citation type="journal article" date="2010" name="Science">
        <title>Genomic comparison of the ants Camponotus floridanus and Harpegnathos saltator.</title>
        <authorList>
            <person name="Bonasio R."/>
            <person name="Zhang G."/>
            <person name="Ye C."/>
            <person name="Mutti N.S."/>
            <person name="Fang X."/>
            <person name="Qin N."/>
            <person name="Donahue G."/>
            <person name="Yang P."/>
            <person name="Li Q."/>
            <person name="Li C."/>
            <person name="Zhang P."/>
            <person name="Huang Z."/>
            <person name="Berger S.L."/>
            <person name="Reinberg D."/>
            <person name="Wang J."/>
            <person name="Liebig J."/>
        </authorList>
    </citation>
    <scope>NUCLEOTIDE SEQUENCE [LARGE SCALE GENOMIC DNA]</scope>
    <source>
        <strain evidence="2">C129</strain>
    </source>
</reference>
<name>E2ABM8_CAMFO</name>